<dbReference type="RefSeq" id="WP_089376200.1">
    <property type="nucleotide sequence ID" value="NZ_FZOA01000009.1"/>
</dbReference>
<feature type="signal peptide" evidence="16">
    <location>
        <begin position="1"/>
        <end position="29"/>
    </location>
</feature>
<evidence type="ECO:0000259" key="17">
    <source>
        <dbReference type="Pfam" id="PF00593"/>
    </source>
</evidence>
<dbReference type="CDD" id="cd01347">
    <property type="entry name" value="ligand_gated_channel"/>
    <property type="match status" value="1"/>
</dbReference>
<evidence type="ECO:0000256" key="14">
    <source>
        <dbReference type="PROSITE-ProRule" id="PRU01360"/>
    </source>
</evidence>
<dbReference type="Proteomes" id="UP000198305">
    <property type="component" value="Unassembled WGS sequence"/>
</dbReference>
<dbReference type="FunFam" id="2.170.130.10:FF:000001">
    <property type="entry name" value="Catecholate siderophore TonB-dependent receptor"/>
    <property type="match status" value="1"/>
</dbReference>
<dbReference type="GO" id="GO:0015891">
    <property type="term" value="P:siderophore transport"/>
    <property type="evidence" value="ECO:0007669"/>
    <property type="project" value="InterPro"/>
</dbReference>
<dbReference type="OrthoDB" id="127311at2"/>
<evidence type="ECO:0000256" key="6">
    <source>
        <dbReference type="ARBA" id="ARBA00022692"/>
    </source>
</evidence>
<dbReference type="InterPro" id="IPR010105">
    <property type="entry name" value="TonB_sidphr_rcpt"/>
</dbReference>
<evidence type="ECO:0000256" key="1">
    <source>
        <dbReference type="ARBA" id="ARBA00004571"/>
    </source>
</evidence>
<dbReference type="NCBIfam" id="TIGR01783">
    <property type="entry name" value="TonB-siderophor"/>
    <property type="match status" value="1"/>
</dbReference>
<keyword evidence="13 14" id="KW-0998">Cell outer membrane</keyword>
<proteinExistence type="inferred from homology"/>
<dbReference type="PANTHER" id="PTHR32552">
    <property type="entry name" value="FERRICHROME IRON RECEPTOR-RELATED"/>
    <property type="match status" value="1"/>
</dbReference>
<keyword evidence="12" id="KW-0675">Receptor</keyword>
<evidence type="ECO:0000256" key="15">
    <source>
        <dbReference type="RuleBase" id="RU003357"/>
    </source>
</evidence>
<dbReference type="Gene3D" id="2.170.130.10">
    <property type="entry name" value="TonB-dependent receptor, plug domain"/>
    <property type="match status" value="1"/>
</dbReference>
<keyword evidence="7 16" id="KW-0732">Signal</keyword>
<gene>
    <name evidence="19" type="ORF">SAMN05192560_2131</name>
</gene>
<feature type="chain" id="PRO_5012918362" evidence="16">
    <location>
        <begin position="30"/>
        <end position="753"/>
    </location>
</feature>
<keyword evidence="3 14" id="KW-0813">Transport</keyword>
<dbReference type="AlphaFoldDB" id="A0A239AUU9"/>
<dbReference type="Pfam" id="PF00593">
    <property type="entry name" value="TonB_dep_Rec_b-barrel"/>
    <property type="match status" value="1"/>
</dbReference>
<keyword evidence="9" id="KW-0406">Ion transport</keyword>
<evidence type="ECO:0000256" key="4">
    <source>
        <dbReference type="ARBA" id="ARBA00022452"/>
    </source>
</evidence>
<evidence type="ECO:0000256" key="10">
    <source>
        <dbReference type="ARBA" id="ARBA00023077"/>
    </source>
</evidence>
<sequence length="753" mass="82051">MQQTLIAAVWQPKLVCLVVSALFTVPATAADNDNSVLPEVAVVGAKGGDETSSYVAKNTKGATKTDTPVIETPQSISIVGRKELDDRNVQNLVDALGYTAGVRTELSGVDSRADTYMIRGFKSGMDSESGASNLFIDGLKVQAGGQWNRASFDTYGLERVEVLKGPASVMYGQVVPGGMINLVTKKPTANHVNEIRLQGGSFDQYRISADIGGSLADDDSVLFRLVGSFNDGNSQLDHTDLQRTYFAPSLLWKISENTSLTLLAQYQRDKGGSTFQFLPYYGTYAAGAGGRRMSNSNFLGEPYWNSYDREQSLVGWAFEHRFNDIWQFRQNLRYTNLETEYKGVVNRGTGLSYTAGVTQVPAVGIVGLRTFAYGASKSEGVAVDNQLQADFSTGALKHTVLVGLDAQRINWTGDRRTFNQASSMSIFNPVYGLSPTVSLSQLTTASDYDVDQKQTGIYVQEQLAWDKLRFSIGARYDYFDQVAFNATNNRRNGFNDHAFTWNTGAVYLFDSGFAPFVSYSTSFEPGALGIAILNDESIKPIKAKQYEAGVKYQPQGSNSLVTASVYELKQENRLAAAGSCPESIDGSCYTQVGEARIRGFELEGKAEVTDSLTLLGSYTYMDSEITKSATVTETEGRDLSLVPKHMASLWANYAFNGQLDGLSAGLGVRYVGGSYGMTRAAGPADNPYLHTDSYTTYDAAVRYNLKSFGYHGAEVAINASNLTDRTYVAACTALTACYYGMGRVVNATLKYNW</sequence>
<evidence type="ECO:0000256" key="8">
    <source>
        <dbReference type="ARBA" id="ARBA00023004"/>
    </source>
</evidence>
<comment type="subcellular location">
    <subcellularLocation>
        <location evidence="1 14">Cell outer membrane</location>
        <topology evidence="1 14">Multi-pass membrane protein</topology>
    </subcellularLocation>
</comment>
<organism evidence="19 20">
    <name type="scientific">Methylobacillus rhizosphaerae</name>
    <dbReference type="NCBI Taxonomy" id="551994"/>
    <lineage>
        <taxon>Bacteria</taxon>
        <taxon>Pseudomonadati</taxon>
        <taxon>Pseudomonadota</taxon>
        <taxon>Betaproteobacteria</taxon>
        <taxon>Nitrosomonadales</taxon>
        <taxon>Methylophilaceae</taxon>
        <taxon>Methylobacillus</taxon>
    </lineage>
</organism>
<keyword evidence="20" id="KW-1185">Reference proteome</keyword>
<evidence type="ECO:0000256" key="5">
    <source>
        <dbReference type="ARBA" id="ARBA00022496"/>
    </source>
</evidence>
<reference evidence="20" key="1">
    <citation type="submission" date="2017-06" db="EMBL/GenBank/DDBJ databases">
        <authorList>
            <person name="Varghese N."/>
            <person name="Submissions S."/>
        </authorList>
    </citation>
    <scope>NUCLEOTIDE SEQUENCE [LARGE SCALE GENOMIC DNA]</scope>
    <source>
        <strain evidence="20">Ca-68</strain>
    </source>
</reference>
<evidence type="ECO:0000259" key="18">
    <source>
        <dbReference type="Pfam" id="PF07715"/>
    </source>
</evidence>
<evidence type="ECO:0000256" key="7">
    <source>
        <dbReference type="ARBA" id="ARBA00022729"/>
    </source>
</evidence>
<keyword evidence="11 14" id="KW-0472">Membrane</keyword>
<dbReference type="PANTHER" id="PTHR32552:SF68">
    <property type="entry name" value="FERRICHROME OUTER MEMBRANE TRANSPORTER_PHAGE RECEPTOR"/>
    <property type="match status" value="1"/>
</dbReference>
<dbReference type="InterPro" id="IPR036942">
    <property type="entry name" value="Beta-barrel_TonB_sf"/>
</dbReference>
<dbReference type="InterPro" id="IPR039426">
    <property type="entry name" value="TonB-dep_rcpt-like"/>
</dbReference>
<keyword evidence="4 14" id="KW-1134">Transmembrane beta strand</keyword>
<dbReference type="SUPFAM" id="SSF56935">
    <property type="entry name" value="Porins"/>
    <property type="match status" value="1"/>
</dbReference>
<dbReference type="EMBL" id="FZOA01000009">
    <property type="protein sequence ID" value="SNR99387.1"/>
    <property type="molecule type" value="Genomic_DNA"/>
</dbReference>
<accession>A0A239AUU9</accession>
<evidence type="ECO:0000313" key="20">
    <source>
        <dbReference type="Proteomes" id="UP000198305"/>
    </source>
</evidence>
<dbReference type="InterPro" id="IPR012910">
    <property type="entry name" value="Plug_dom"/>
</dbReference>
<dbReference type="GO" id="GO:0009279">
    <property type="term" value="C:cell outer membrane"/>
    <property type="evidence" value="ECO:0007669"/>
    <property type="project" value="UniProtKB-SubCell"/>
</dbReference>
<name>A0A239AUU9_9PROT</name>
<keyword evidence="5" id="KW-0410">Iron transport</keyword>
<feature type="domain" description="TonB-dependent receptor-like beta-barrel" evidence="17">
    <location>
        <begin position="252"/>
        <end position="722"/>
    </location>
</feature>
<evidence type="ECO:0000256" key="12">
    <source>
        <dbReference type="ARBA" id="ARBA00023170"/>
    </source>
</evidence>
<evidence type="ECO:0000256" key="13">
    <source>
        <dbReference type="ARBA" id="ARBA00023237"/>
    </source>
</evidence>
<comment type="similarity">
    <text evidence="2 14 15">Belongs to the TonB-dependent receptor family.</text>
</comment>
<dbReference type="GO" id="GO:0038023">
    <property type="term" value="F:signaling receptor activity"/>
    <property type="evidence" value="ECO:0007669"/>
    <property type="project" value="InterPro"/>
</dbReference>
<dbReference type="Pfam" id="PF07715">
    <property type="entry name" value="Plug"/>
    <property type="match status" value="1"/>
</dbReference>
<evidence type="ECO:0000256" key="3">
    <source>
        <dbReference type="ARBA" id="ARBA00022448"/>
    </source>
</evidence>
<evidence type="ECO:0000256" key="9">
    <source>
        <dbReference type="ARBA" id="ARBA00023065"/>
    </source>
</evidence>
<dbReference type="PROSITE" id="PS52016">
    <property type="entry name" value="TONB_DEPENDENT_REC_3"/>
    <property type="match status" value="1"/>
</dbReference>
<evidence type="ECO:0000313" key="19">
    <source>
        <dbReference type="EMBL" id="SNR99387.1"/>
    </source>
</evidence>
<evidence type="ECO:0000256" key="11">
    <source>
        <dbReference type="ARBA" id="ARBA00023136"/>
    </source>
</evidence>
<dbReference type="InterPro" id="IPR000531">
    <property type="entry name" value="Beta-barrel_TonB"/>
</dbReference>
<evidence type="ECO:0000256" key="2">
    <source>
        <dbReference type="ARBA" id="ARBA00009810"/>
    </source>
</evidence>
<dbReference type="GO" id="GO:0015344">
    <property type="term" value="F:siderophore uptake transmembrane transporter activity"/>
    <property type="evidence" value="ECO:0007669"/>
    <property type="project" value="TreeGrafter"/>
</dbReference>
<dbReference type="Gene3D" id="2.40.170.20">
    <property type="entry name" value="TonB-dependent receptor, beta-barrel domain"/>
    <property type="match status" value="1"/>
</dbReference>
<keyword evidence="8" id="KW-0408">Iron</keyword>
<feature type="domain" description="TonB-dependent receptor plug" evidence="18">
    <location>
        <begin position="69"/>
        <end position="178"/>
    </location>
</feature>
<dbReference type="InterPro" id="IPR037066">
    <property type="entry name" value="Plug_dom_sf"/>
</dbReference>
<keyword evidence="10 15" id="KW-0798">TonB box</keyword>
<keyword evidence="6 14" id="KW-0812">Transmembrane</keyword>
<evidence type="ECO:0000256" key="16">
    <source>
        <dbReference type="SAM" id="SignalP"/>
    </source>
</evidence>
<protein>
    <submittedName>
        <fullName evidence="19">Iron complex outermembrane recepter protein</fullName>
    </submittedName>
</protein>